<dbReference type="RefSeq" id="WP_163962686.1">
    <property type="nucleotide sequence ID" value="NZ_JAAGNX010000001.1"/>
</dbReference>
<keyword evidence="1" id="KW-0732">Signal</keyword>
<dbReference type="AlphaFoldDB" id="A0A6B2M1E4"/>
<feature type="chain" id="PRO_5025609175" evidence="1">
    <location>
        <begin position="33"/>
        <end position="571"/>
    </location>
</feature>
<keyword evidence="3" id="KW-1185">Reference proteome</keyword>
<protein>
    <submittedName>
        <fullName evidence="2">Type VI secretion system tube protein Hcp</fullName>
    </submittedName>
</protein>
<dbReference type="InterPro" id="IPR008514">
    <property type="entry name" value="T6SS_Hcp"/>
</dbReference>
<proteinExistence type="predicted"/>
<comment type="caution">
    <text evidence="2">The sequence shown here is derived from an EMBL/GenBank/DDBJ whole genome shotgun (WGS) entry which is preliminary data.</text>
</comment>
<evidence type="ECO:0000313" key="3">
    <source>
        <dbReference type="Proteomes" id="UP000478417"/>
    </source>
</evidence>
<reference evidence="2 3" key="1">
    <citation type="submission" date="2020-02" db="EMBL/GenBank/DDBJ databases">
        <title>Albibacoteraceae fam. nov., the first described family within the subdivision 4 Verrucomicrobia.</title>
        <authorList>
            <person name="Xi F."/>
        </authorList>
    </citation>
    <scope>NUCLEOTIDE SEQUENCE [LARGE SCALE GENOMIC DNA]</scope>
    <source>
        <strain evidence="2 3">CK1056</strain>
    </source>
</reference>
<name>A0A6B2M1E4_9BACT</name>
<dbReference type="Gene3D" id="2.30.110.20">
    <property type="entry name" value="Hcp1-like"/>
    <property type="match status" value="1"/>
</dbReference>
<gene>
    <name evidence="2" type="ORF">G0Q06_04000</name>
</gene>
<feature type="signal peptide" evidence="1">
    <location>
        <begin position="1"/>
        <end position="32"/>
    </location>
</feature>
<evidence type="ECO:0000313" key="2">
    <source>
        <dbReference type="EMBL" id="NDV61605.1"/>
    </source>
</evidence>
<dbReference type="EMBL" id="JAAGNX010000001">
    <property type="protein sequence ID" value="NDV61605.1"/>
    <property type="molecule type" value="Genomic_DNA"/>
</dbReference>
<evidence type="ECO:0000256" key="1">
    <source>
        <dbReference type="SAM" id="SignalP"/>
    </source>
</evidence>
<sequence length="571" mass="59950">MNQLTAFACRRVEACFLLLALIGTWQTGHAQADIYARFTGGVNPPPGESTAAGRNGWTDIQSFFAGAFNVVSFGSGGTASTSNPDLYSVSFTKPVDSLSPSLFKALTQGSAFDKLEIDYDVLYGGGVITQTRLIYNNVFVESLSWSGSKNGGAPDESVSCAFKSASFQTRLQSSNGTWNTESGYLAFYDLQTNTGNYGLESFPSDGSIAPSINSVPAQTVVRNSTGLSFSFSFSDADTDVNSLTADAVSLSESLIPDASIVVTGSGGSRTVQFTTADATGTAAIQLSVSDGVQTTIRNVTIYVVDPNAPPTIEGPTSLAAANGFAEPLNGLGISDPDTESGFQLILGVTHGQLSLSTDIPGGVQVAQVSGNGSTSLTINASKTEINTTLSDPYGLLYTAGTNTDTDLTIDLSDNDPSLPETDNKVIPITVFTDPFNSWQTRYFTEAEIIGGLATGELDDYDLDGTLNLVEFATGLDPTNPAELRAVNYYLTESGGDTFLNLTYNRRIQPGGLSYTLEIYNTVTETWVDGSAATSPIGIPAAVNAEIETVSFEVTSPLAGPATLARLKVIKL</sequence>
<dbReference type="InterPro" id="IPR036624">
    <property type="entry name" value="Hcp1-lik_sf"/>
</dbReference>
<dbReference type="Pfam" id="PF05638">
    <property type="entry name" value="T6SS_HCP"/>
    <property type="match status" value="1"/>
</dbReference>
<dbReference type="Proteomes" id="UP000478417">
    <property type="component" value="Unassembled WGS sequence"/>
</dbReference>
<organism evidence="2 3">
    <name type="scientific">Oceanipulchritudo coccoides</name>
    <dbReference type="NCBI Taxonomy" id="2706888"/>
    <lineage>
        <taxon>Bacteria</taxon>
        <taxon>Pseudomonadati</taxon>
        <taxon>Verrucomicrobiota</taxon>
        <taxon>Opitutia</taxon>
        <taxon>Puniceicoccales</taxon>
        <taxon>Oceanipulchritudinaceae</taxon>
        <taxon>Oceanipulchritudo</taxon>
    </lineage>
</organism>
<accession>A0A6B2M1E4</accession>
<dbReference type="SUPFAM" id="SSF141452">
    <property type="entry name" value="Hcp1-like"/>
    <property type="match status" value="1"/>
</dbReference>